<organism evidence="2 3">
    <name type="scientific">Phyllotreta striolata</name>
    <name type="common">Striped flea beetle</name>
    <name type="synonym">Crioceris striolata</name>
    <dbReference type="NCBI Taxonomy" id="444603"/>
    <lineage>
        <taxon>Eukaryota</taxon>
        <taxon>Metazoa</taxon>
        <taxon>Ecdysozoa</taxon>
        <taxon>Arthropoda</taxon>
        <taxon>Hexapoda</taxon>
        <taxon>Insecta</taxon>
        <taxon>Pterygota</taxon>
        <taxon>Neoptera</taxon>
        <taxon>Endopterygota</taxon>
        <taxon>Coleoptera</taxon>
        <taxon>Polyphaga</taxon>
        <taxon>Cucujiformia</taxon>
        <taxon>Chrysomeloidea</taxon>
        <taxon>Chrysomelidae</taxon>
        <taxon>Galerucinae</taxon>
        <taxon>Alticini</taxon>
        <taxon>Phyllotreta</taxon>
    </lineage>
</organism>
<evidence type="ECO:0000313" key="2">
    <source>
        <dbReference type="EMBL" id="CAG9858108.1"/>
    </source>
</evidence>
<sequence>MENKPLLQIDRAKIRKHWGKTDSEVEECISNLKKWIKTQDFPEMPTDHMIEVFLTNCKYKMDQTKINIQCFYSIRQTIPEVYDDSNPKLPEMKEAWKMGGYLPLPKLTPDLYRICMLRINSETKGFNATRYFANAMNIYEVKVCEDLVLGEICIMDYSELQWSHLLYFSPFLLRKMIFIMENVAKSRVKQIHVIRTPSYVNILINIAKKFMKKKMADRIQIHKSIEELYKYVPQELMPADYGGKQPSINEMIGNLIDLFFNTK</sequence>
<dbReference type="SUPFAM" id="SSF46938">
    <property type="entry name" value="CRAL/TRIO N-terminal domain"/>
    <property type="match status" value="1"/>
</dbReference>
<dbReference type="InterPro" id="IPR036273">
    <property type="entry name" value="CRAL/TRIO_N_dom_sf"/>
</dbReference>
<dbReference type="AlphaFoldDB" id="A0A9N9XM98"/>
<dbReference type="SMART" id="SM00516">
    <property type="entry name" value="SEC14"/>
    <property type="match status" value="1"/>
</dbReference>
<dbReference type="Pfam" id="PF00650">
    <property type="entry name" value="CRAL_TRIO"/>
    <property type="match status" value="1"/>
</dbReference>
<reference evidence="2" key="1">
    <citation type="submission" date="2022-01" db="EMBL/GenBank/DDBJ databases">
        <authorList>
            <person name="King R."/>
        </authorList>
    </citation>
    <scope>NUCLEOTIDE SEQUENCE</scope>
</reference>
<dbReference type="PRINTS" id="PR00180">
    <property type="entry name" value="CRETINALDHBP"/>
</dbReference>
<dbReference type="SUPFAM" id="SSF52087">
    <property type="entry name" value="CRAL/TRIO domain"/>
    <property type="match status" value="1"/>
</dbReference>
<feature type="domain" description="CRAL-TRIO" evidence="1">
    <location>
        <begin position="89"/>
        <end position="246"/>
    </location>
</feature>
<gene>
    <name evidence="2" type="ORF">PHYEVI_LOCUS4499</name>
</gene>
<dbReference type="PANTHER" id="PTHR10174:SF222">
    <property type="entry name" value="GH10083P-RELATED"/>
    <property type="match status" value="1"/>
</dbReference>
<name>A0A9N9XM98_PHYSR</name>
<evidence type="ECO:0000259" key="1">
    <source>
        <dbReference type="SMART" id="SM00516"/>
    </source>
</evidence>
<dbReference type="EMBL" id="OU900108">
    <property type="protein sequence ID" value="CAG9858108.1"/>
    <property type="molecule type" value="Genomic_DNA"/>
</dbReference>
<dbReference type="GO" id="GO:1902936">
    <property type="term" value="F:phosphatidylinositol bisphosphate binding"/>
    <property type="evidence" value="ECO:0007669"/>
    <property type="project" value="TreeGrafter"/>
</dbReference>
<dbReference type="InterPro" id="IPR001251">
    <property type="entry name" value="CRAL-TRIO_dom"/>
</dbReference>
<dbReference type="InterPro" id="IPR036865">
    <property type="entry name" value="CRAL-TRIO_dom_sf"/>
</dbReference>
<proteinExistence type="predicted"/>
<dbReference type="PANTHER" id="PTHR10174">
    <property type="entry name" value="ALPHA-TOCOPHEROL TRANSFER PROTEIN-RELATED"/>
    <property type="match status" value="1"/>
</dbReference>
<dbReference type="Proteomes" id="UP001153712">
    <property type="component" value="Chromosome 15"/>
</dbReference>
<keyword evidence="3" id="KW-1185">Reference proteome</keyword>
<dbReference type="OrthoDB" id="6575879at2759"/>
<dbReference type="Gene3D" id="3.40.525.10">
    <property type="entry name" value="CRAL-TRIO lipid binding domain"/>
    <property type="match status" value="1"/>
</dbReference>
<dbReference type="CDD" id="cd00170">
    <property type="entry name" value="SEC14"/>
    <property type="match status" value="1"/>
</dbReference>
<evidence type="ECO:0000313" key="3">
    <source>
        <dbReference type="Proteomes" id="UP001153712"/>
    </source>
</evidence>
<dbReference type="GO" id="GO:0016020">
    <property type="term" value="C:membrane"/>
    <property type="evidence" value="ECO:0007669"/>
    <property type="project" value="TreeGrafter"/>
</dbReference>
<accession>A0A9N9XM98</accession>
<protein>
    <recommendedName>
        <fullName evidence="1">CRAL-TRIO domain-containing protein</fullName>
    </recommendedName>
</protein>